<dbReference type="InterPro" id="IPR011989">
    <property type="entry name" value="ARM-like"/>
</dbReference>
<evidence type="ECO:0000313" key="6">
    <source>
        <dbReference type="EMBL" id="PHN02670.1"/>
    </source>
</evidence>
<dbReference type="InterPro" id="IPR016024">
    <property type="entry name" value="ARM-type_fold"/>
</dbReference>
<dbReference type="PANTHER" id="PTHR33546:SF1">
    <property type="entry name" value="LARGE, MULTIFUNCTIONAL SECRETED PROTEIN"/>
    <property type="match status" value="1"/>
</dbReference>
<dbReference type="NCBIfam" id="TIGR02603">
    <property type="entry name" value="CxxCH_TIGR02603"/>
    <property type="match status" value="1"/>
</dbReference>
<keyword evidence="1 4" id="KW-0349">Heme</keyword>
<evidence type="ECO:0000256" key="2">
    <source>
        <dbReference type="ARBA" id="ARBA00022723"/>
    </source>
</evidence>
<dbReference type="SUPFAM" id="SSF50952">
    <property type="entry name" value="Soluble quinoprotein glucose dehydrogenase"/>
    <property type="match status" value="1"/>
</dbReference>
<evidence type="ECO:0000256" key="4">
    <source>
        <dbReference type="PROSITE-ProRule" id="PRU00433"/>
    </source>
</evidence>
<dbReference type="GO" id="GO:0009055">
    <property type="term" value="F:electron transfer activity"/>
    <property type="evidence" value="ECO:0007669"/>
    <property type="project" value="InterPro"/>
</dbReference>
<dbReference type="NCBIfam" id="TIGR02604">
    <property type="entry name" value="Piru_Ver_Nterm"/>
    <property type="match status" value="1"/>
</dbReference>
<dbReference type="Gene3D" id="1.25.10.10">
    <property type="entry name" value="Leucine-rich Repeat Variant"/>
    <property type="match status" value="1"/>
</dbReference>
<dbReference type="Pfam" id="PF23500">
    <property type="entry name" value="DUF7133"/>
    <property type="match status" value="1"/>
</dbReference>
<dbReference type="InterPro" id="IPR013427">
    <property type="entry name" value="Haem-bd_dom_put"/>
</dbReference>
<dbReference type="InterPro" id="IPR011042">
    <property type="entry name" value="6-blade_b-propeller_TolB-like"/>
</dbReference>
<dbReference type="RefSeq" id="WP_099153999.1">
    <property type="nucleotide sequence ID" value="NZ_PDUD01000038.1"/>
</dbReference>
<dbReference type="EMBL" id="PDUD01000038">
    <property type="protein sequence ID" value="PHN02670.1"/>
    <property type="molecule type" value="Genomic_DNA"/>
</dbReference>
<dbReference type="InterPro" id="IPR055557">
    <property type="entry name" value="DUF7133"/>
</dbReference>
<dbReference type="PANTHER" id="PTHR33546">
    <property type="entry name" value="LARGE, MULTIFUNCTIONAL SECRETED PROTEIN-RELATED"/>
    <property type="match status" value="1"/>
</dbReference>
<dbReference type="Pfam" id="PF13646">
    <property type="entry name" value="HEAT_2"/>
    <property type="match status" value="1"/>
</dbReference>
<dbReference type="SUPFAM" id="SSF48371">
    <property type="entry name" value="ARM repeat"/>
    <property type="match status" value="1"/>
</dbReference>
<sequence length="1009" mass="112376">MTNRMIFSLAILLGLLGCKTEAPKTDYAELNEAQRRLVKNALASMEVADGLEVGLFASEPQVANPTNIAIDARGRVWVCEARNYRLPYNDKFEKQEKGDRIIILEDTDEDGEADQQKVFYQGTDLLSPLGIAVLGNKVYVSSSPTLQVFTDEDGDDLPDSRDTLFITEGGYDHDHGLHAIKFGPDGKLYFNFGNEVNGLKDKAGNYIKDPDGRPIRTNGQPFRQGVALRCDRDGSNVEVLGHNFRNPYELVVDAFGNVWQSDNDDDGNQGTHINFLLEHGNYGYSDEITGAGWRTRRIGWESEIPQRHWHQNDPGSVPVLRYNYAGSPTGLAFYEGTLLPEPFQQEMIHCEALKNEVRAYPVTADGAGFTADSVVILKSRDQWFRPSDVAVAPDGSLLVSDWYDGGVGGHRMEDAQQGRIYRIAPQVDRYKKPALDLDDPESLKHAFLSPNQDVFYRASMHLENSEGAEAMLKELWEGDRDMARARALWMLARTADDPDLYIQAGLAEEDERFRIQALRIARQLTPEKLTDYIAEVVADDSPAVRREAAIALRRIGTPQAAELWASLARRYDGEDRWYLEALGIGSDLYPELYLAQLDSQAAEAEMDAATKDIYWRVRAASSTQKMADFIRKETEDEAAIARYFRAFHFKPADGRNETIAGLLEIDHPKSDLINSYVLSAIDGDYLDNNAALQRRIQGLLPKLKGTPEWLEAVQKMELREELPALMDMYKNTEDRSLANQAIGTYMDLGGVQLVEKDFRAAADDQAKLALIREYGPIQNNKLVELWAKILDSGQQTFAVNNALVNALGNGWHGQHLLFDRVKAGKLEGNLKTAAVLHMMRCWDPVVREAAAGFMEASEGKEGALPPVARLVEMKGYPSNGKTVFTITCASCHQVNGEGVQFGPDLSQIGGKLAKSALYSAILYPSAGINFGYEGYLVRTKDGGVFNGYIEGETEQEVTLRMMGGISQTITRDQISEMEPLDQSLMTANLQAVMNQQELVDLVAYLSELK</sequence>
<proteinExistence type="predicted"/>
<evidence type="ECO:0000256" key="1">
    <source>
        <dbReference type="ARBA" id="ARBA00022617"/>
    </source>
</evidence>
<dbReference type="Pfam" id="PF00034">
    <property type="entry name" value="Cytochrom_C"/>
    <property type="match status" value="1"/>
</dbReference>
<protein>
    <submittedName>
        <fullName evidence="6">Dehydrogenase</fullName>
    </submittedName>
</protein>
<evidence type="ECO:0000256" key="3">
    <source>
        <dbReference type="ARBA" id="ARBA00023004"/>
    </source>
</evidence>
<dbReference type="InterPro" id="IPR013428">
    <property type="entry name" value="Membrane-bound_put_N"/>
</dbReference>
<dbReference type="SUPFAM" id="SSF46626">
    <property type="entry name" value="Cytochrome c"/>
    <property type="match status" value="1"/>
</dbReference>
<dbReference type="PROSITE" id="PS51257">
    <property type="entry name" value="PROKAR_LIPOPROTEIN"/>
    <property type="match status" value="1"/>
</dbReference>
<reference evidence="6 7" key="1">
    <citation type="submission" date="2017-10" db="EMBL/GenBank/DDBJ databases">
        <title>The draft genome sequence of Lewinella nigricans NBRC 102662.</title>
        <authorList>
            <person name="Wang K."/>
        </authorList>
    </citation>
    <scope>NUCLEOTIDE SEQUENCE [LARGE SCALE GENOMIC DNA]</scope>
    <source>
        <strain evidence="6 7">NBRC 102662</strain>
    </source>
</reference>
<name>A0A2D0N2N4_FLAN2</name>
<organism evidence="6 7">
    <name type="scientific">Flavilitoribacter nigricans (strain ATCC 23147 / DSM 23189 / NBRC 102662 / NCIMB 1420 / SS-2)</name>
    <name type="common">Lewinella nigricans</name>
    <dbReference type="NCBI Taxonomy" id="1122177"/>
    <lineage>
        <taxon>Bacteria</taxon>
        <taxon>Pseudomonadati</taxon>
        <taxon>Bacteroidota</taxon>
        <taxon>Saprospiria</taxon>
        <taxon>Saprospirales</taxon>
        <taxon>Lewinellaceae</taxon>
        <taxon>Flavilitoribacter</taxon>
    </lineage>
</organism>
<dbReference type="GO" id="GO:0020037">
    <property type="term" value="F:heme binding"/>
    <property type="evidence" value="ECO:0007669"/>
    <property type="project" value="InterPro"/>
</dbReference>
<dbReference type="Gene3D" id="2.120.10.30">
    <property type="entry name" value="TolB, C-terminal domain"/>
    <property type="match status" value="1"/>
</dbReference>
<dbReference type="InterPro" id="IPR011041">
    <property type="entry name" value="Quinoprot_gluc/sorb_DH_b-prop"/>
</dbReference>
<dbReference type="InterPro" id="IPR036909">
    <property type="entry name" value="Cyt_c-like_dom_sf"/>
</dbReference>
<keyword evidence="7" id="KW-1185">Reference proteome</keyword>
<comment type="caution">
    <text evidence="6">The sequence shown here is derived from an EMBL/GenBank/DDBJ whole genome shotgun (WGS) entry which is preliminary data.</text>
</comment>
<dbReference type="InterPro" id="IPR009056">
    <property type="entry name" value="Cyt_c-like_dom"/>
</dbReference>
<accession>A0A2D0N2N4</accession>
<dbReference type="PROSITE" id="PS51007">
    <property type="entry name" value="CYTC"/>
    <property type="match status" value="1"/>
</dbReference>
<dbReference type="OrthoDB" id="9812332at2"/>
<dbReference type="Proteomes" id="UP000223913">
    <property type="component" value="Unassembled WGS sequence"/>
</dbReference>
<evidence type="ECO:0000259" key="5">
    <source>
        <dbReference type="PROSITE" id="PS51007"/>
    </source>
</evidence>
<keyword evidence="2 4" id="KW-0479">Metal-binding</keyword>
<dbReference type="GO" id="GO:0046872">
    <property type="term" value="F:metal ion binding"/>
    <property type="evidence" value="ECO:0007669"/>
    <property type="project" value="UniProtKB-KW"/>
</dbReference>
<feature type="domain" description="Cytochrome c" evidence="5">
    <location>
        <begin position="875"/>
        <end position="1009"/>
    </location>
</feature>
<gene>
    <name evidence="6" type="ORF">CRP01_31240</name>
</gene>
<keyword evidence="3 4" id="KW-0408">Iron</keyword>
<dbReference type="AlphaFoldDB" id="A0A2D0N2N4"/>
<dbReference type="Gene3D" id="1.10.760.10">
    <property type="entry name" value="Cytochrome c-like domain"/>
    <property type="match status" value="1"/>
</dbReference>
<evidence type="ECO:0000313" key="7">
    <source>
        <dbReference type="Proteomes" id="UP000223913"/>
    </source>
</evidence>